<accession>A0ABR8N6W8</accession>
<evidence type="ECO:0000313" key="1">
    <source>
        <dbReference type="EMBL" id="MBD3923897.1"/>
    </source>
</evidence>
<keyword evidence="2" id="KW-1185">Reference proteome</keyword>
<reference evidence="1 2" key="1">
    <citation type="submission" date="2020-09" db="EMBL/GenBank/DDBJ databases">
        <title>novel species in genus Nocardioides.</title>
        <authorList>
            <person name="Zhang G."/>
        </authorList>
    </citation>
    <scope>NUCLEOTIDE SEQUENCE [LARGE SCALE GENOMIC DNA]</scope>
    <source>
        <strain evidence="1 2">KCTC 39551</strain>
    </source>
</reference>
<evidence type="ECO:0000313" key="2">
    <source>
        <dbReference type="Proteomes" id="UP000618818"/>
    </source>
</evidence>
<protein>
    <submittedName>
        <fullName evidence="1">Uncharacterized protein</fullName>
    </submittedName>
</protein>
<proteinExistence type="predicted"/>
<dbReference type="RefSeq" id="WP_191193724.1">
    <property type="nucleotide sequence ID" value="NZ_JACXYZ010000001.1"/>
</dbReference>
<organism evidence="1 2">
    <name type="scientific">Nocardioides cavernae</name>
    <dbReference type="NCBI Taxonomy" id="1921566"/>
    <lineage>
        <taxon>Bacteria</taxon>
        <taxon>Bacillati</taxon>
        <taxon>Actinomycetota</taxon>
        <taxon>Actinomycetes</taxon>
        <taxon>Propionibacteriales</taxon>
        <taxon>Nocardioidaceae</taxon>
        <taxon>Nocardioides</taxon>
    </lineage>
</organism>
<sequence length="209" mass="22326">MTRPRMQIGWKTWLGIGLVGPLVAGVAMIPSNASDVGDPAQRDGDHDHASMTAGLQDDLARVRRATARYHRVEAAEAAGYRLGWVNGAGRLIVNTCIARPAAAGGGAMGFHYFNADLMATDEVDVLRPEVLVYAPDDDGRLHLAAVEWVARSATSNPPGVSTAPSVLGMQMHIIAPAPTGPAFYLTHAWIWKENPAGMFADWNPDVSCD</sequence>
<name>A0ABR8N6W8_9ACTN</name>
<dbReference type="Proteomes" id="UP000618818">
    <property type="component" value="Unassembled WGS sequence"/>
</dbReference>
<gene>
    <name evidence="1" type="ORF">IEZ26_04625</name>
</gene>
<dbReference type="EMBL" id="JACXYZ010000001">
    <property type="protein sequence ID" value="MBD3923897.1"/>
    <property type="molecule type" value="Genomic_DNA"/>
</dbReference>
<comment type="caution">
    <text evidence="1">The sequence shown here is derived from an EMBL/GenBank/DDBJ whole genome shotgun (WGS) entry which is preliminary data.</text>
</comment>